<evidence type="ECO:0000313" key="4">
    <source>
        <dbReference type="EMBL" id="WED67371.1"/>
    </source>
</evidence>
<accession>A0AAF0CSY3</accession>
<organism evidence="4 5">
    <name type="scientific">Synoicihabitans lomoniglobus</name>
    <dbReference type="NCBI Taxonomy" id="2909285"/>
    <lineage>
        <taxon>Bacteria</taxon>
        <taxon>Pseudomonadati</taxon>
        <taxon>Verrucomicrobiota</taxon>
        <taxon>Opitutia</taxon>
        <taxon>Opitutales</taxon>
        <taxon>Opitutaceae</taxon>
        <taxon>Synoicihabitans</taxon>
    </lineage>
</organism>
<dbReference type="EMBL" id="CP119075">
    <property type="protein sequence ID" value="WED67371.1"/>
    <property type="molecule type" value="Genomic_DNA"/>
</dbReference>
<name>A0AAF0CSY3_9BACT</name>
<reference evidence="4" key="1">
    <citation type="submission" date="2023-03" db="EMBL/GenBank/DDBJ databases">
        <title>Lomoglobus Profundus gen. nov., sp. nov., a novel member of the phylum Verrucomicrobia, isolated from deep-marine sediment of South China Sea.</title>
        <authorList>
            <person name="Ahmad T."/>
            <person name="Ishaq S.E."/>
            <person name="Wang F."/>
        </authorList>
    </citation>
    <scope>NUCLEOTIDE SEQUENCE</scope>
    <source>
        <strain evidence="4">LMO-M01</strain>
    </source>
</reference>
<dbReference type="Pfam" id="PF12804">
    <property type="entry name" value="NTP_transf_3"/>
    <property type="match status" value="1"/>
</dbReference>
<feature type="domain" description="MobA-like NTP transferase" evidence="3">
    <location>
        <begin position="31"/>
        <end position="164"/>
    </location>
</feature>
<dbReference type="AlphaFoldDB" id="A0AAF0CSY3"/>
<dbReference type="GO" id="GO:0016779">
    <property type="term" value="F:nucleotidyltransferase activity"/>
    <property type="evidence" value="ECO:0007669"/>
    <property type="project" value="UniProtKB-KW"/>
</dbReference>
<dbReference type="PANTHER" id="PTHR43584:SF8">
    <property type="entry name" value="N-ACETYLMURAMATE ALPHA-1-PHOSPHATE URIDYLYLTRANSFERASE"/>
    <property type="match status" value="1"/>
</dbReference>
<evidence type="ECO:0000259" key="3">
    <source>
        <dbReference type="Pfam" id="PF12804"/>
    </source>
</evidence>
<protein>
    <submittedName>
        <fullName evidence="4">NTP transferase domain-containing protein</fullName>
    </submittedName>
</protein>
<keyword evidence="5" id="KW-1185">Reference proteome</keyword>
<dbReference type="InterPro" id="IPR050065">
    <property type="entry name" value="GlmU-like"/>
</dbReference>
<dbReference type="SUPFAM" id="SSF53448">
    <property type="entry name" value="Nucleotide-diphospho-sugar transferases"/>
    <property type="match status" value="1"/>
</dbReference>
<dbReference type="Proteomes" id="UP001218638">
    <property type="component" value="Chromosome"/>
</dbReference>
<dbReference type="InterPro" id="IPR029044">
    <property type="entry name" value="Nucleotide-diphossugar_trans"/>
</dbReference>
<evidence type="ECO:0000313" key="5">
    <source>
        <dbReference type="Proteomes" id="UP001218638"/>
    </source>
</evidence>
<keyword evidence="1 4" id="KW-0808">Transferase</keyword>
<sequence length="271" mass="29730">MKTKVSIISNIDDLPAELVAGDPSKSKNWSVVVAAAGKGSRLNWHLPKILFPIDGQSILERLVKVFKPHAQHFVFVLSPTGAPLVKVETEKLLPDRHSIAIQCTPNGMADAVLTGLGKVKTPNVIVVWGDQAALRHRTIAAGVYKLETGNFDAVIPTVIRSNPYIHFERDSNHSIKYVRQAREGDIMPKVGESDAGVFFFKTQMLKSAILAPAHQSDMRGARTNEINLLPLIPLLARNYKIASLNGVTETESLGINSLADAERMEQMLRVN</sequence>
<dbReference type="Gene3D" id="3.90.550.10">
    <property type="entry name" value="Spore Coat Polysaccharide Biosynthesis Protein SpsA, Chain A"/>
    <property type="match status" value="1"/>
</dbReference>
<dbReference type="InterPro" id="IPR025877">
    <property type="entry name" value="MobA-like_NTP_Trfase"/>
</dbReference>
<dbReference type="PANTHER" id="PTHR43584">
    <property type="entry name" value="NUCLEOTIDYL TRANSFERASE"/>
    <property type="match status" value="1"/>
</dbReference>
<keyword evidence="2" id="KW-0548">Nucleotidyltransferase</keyword>
<proteinExistence type="predicted"/>
<evidence type="ECO:0000256" key="1">
    <source>
        <dbReference type="ARBA" id="ARBA00022679"/>
    </source>
</evidence>
<gene>
    <name evidence="4" type="ORF">PXH66_10975</name>
</gene>
<dbReference type="RefSeq" id="WP_330931525.1">
    <property type="nucleotide sequence ID" value="NZ_CP119075.1"/>
</dbReference>
<dbReference type="KEGG" id="slom:PXH66_10975"/>
<evidence type="ECO:0000256" key="2">
    <source>
        <dbReference type="ARBA" id="ARBA00022695"/>
    </source>
</evidence>